<reference evidence="3 4" key="1">
    <citation type="submission" date="2016-08" db="EMBL/GenBank/DDBJ databases">
        <authorList>
            <person name="Varghese N."/>
            <person name="Submissions Spin"/>
        </authorList>
    </citation>
    <scope>NUCLEOTIDE SEQUENCE [LARGE SCALE GENOMIC DNA]</scope>
    <source>
        <strain evidence="3 4">R-53116</strain>
    </source>
</reference>
<feature type="transmembrane region" description="Helical" evidence="1">
    <location>
        <begin position="6"/>
        <end position="26"/>
    </location>
</feature>
<evidence type="ECO:0000313" key="5">
    <source>
        <dbReference type="Proteomes" id="UP000585749"/>
    </source>
</evidence>
<sequence length="299" mass="35004">MKHKYTIISVSMVLIIGILGIGLAIYHDKQQHMYDKITDAFFKTIKRENNRPDEIKKYIKVPTKENSSFSIYAKQNNKQQYYIKLREVGIDEKSSLIIKAKGQLQGKTLIVPEYDATKIKYRGYTSYYQVDQATNFSNVKLVNKAEFTHHKKQRLFSLNNFNVKKAKQHVEIVKKLDMTTLQSNKKLLYATIIYYGISNLPIERWQELADKSSGWQVNALPDGRKLVWSGKNITDDEKQLPPNYFKLDENGVDYRSFIIHSNNQEMSQYVKNDKLLYYVNQKPARIKQINKMATQINIE</sequence>
<dbReference type="EMBL" id="FMAW01000007">
    <property type="protein sequence ID" value="SCB94133.1"/>
    <property type="molecule type" value="Genomic_DNA"/>
</dbReference>
<dbReference type="OrthoDB" id="2318276at2"/>
<gene>
    <name evidence="3" type="ORF">GA0061075_10784</name>
    <name evidence="2" type="ORF">HF960_02865</name>
</gene>
<dbReference type="RefSeq" id="WP_074427398.1">
    <property type="nucleotide sequence ID" value="NZ_BJEG01000005.1"/>
</dbReference>
<keyword evidence="1" id="KW-0472">Membrane</keyword>
<evidence type="ECO:0000313" key="4">
    <source>
        <dbReference type="Proteomes" id="UP000182448"/>
    </source>
</evidence>
<evidence type="ECO:0000313" key="3">
    <source>
        <dbReference type="EMBL" id="SCB94133.1"/>
    </source>
</evidence>
<organism evidence="2 5">
    <name type="scientific">Weissella hellenica</name>
    <dbReference type="NCBI Taxonomy" id="46256"/>
    <lineage>
        <taxon>Bacteria</taxon>
        <taxon>Bacillati</taxon>
        <taxon>Bacillota</taxon>
        <taxon>Bacilli</taxon>
        <taxon>Lactobacillales</taxon>
        <taxon>Lactobacillaceae</taxon>
        <taxon>Weissella</taxon>
    </lineage>
</organism>
<keyword evidence="1" id="KW-0812">Transmembrane</keyword>
<name>A0A4Y4G056_WEIHE</name>
<evidence type="ECO:0000313" key="2">
    <source>
        <dbReference type="EMBL" id="NKY66633.1"/>
    </source>
</evidence>
<evidence type="ECO:0000256" key="1">
    <source>
        <dbReference type="SAM" id="Phobius"/>
    </source>
</evidence>
<proteinExistence type="predicted"/>
<keyword evidence="4" id="KW-1185">Reference proteome</keyword>
<protein>
    <submittedName>
        <fullName evidence="2">Uncharacterized protein</fullName>
    </submittedName>
</protein>
<dbReference type="AlphaFoldDB" id="A0A4Y4G056"/>
<comment type="caution">
    <text evidence="2">The sequence shown here is derived from an EMBL/GenBank/DDBJ whole genome shotgun (WGS) entry which is preliminary data.</text>
</comment>
<dbReference type="EMBL" id="JAAXPM010000002">
    <property type="protein sequence ID" value="NKY66633.1"/>
    <property type="molecule type" value="Genomic_DNA"/>
</dbReference>
<reference evidence="2 5" key="2">
    <citation type="submission" date="2020-04" db="EMBL/GenBank/DDBJ databases">
        <title>MicrobeNet Type strains.</title>
        <authorList>
            <person name="Nicholson A.C."/>
        </authorList>
    </citation>
    <scope>NUCLEOTIDE SEQUENCE [LARGE SCALE GENOMIC DNA]</scope>
    <source>
        <strain evidence="2 5">CCUG 33494</strain>
    </source>
</reference>
<dbReference type="Proteomes" id="UP000585749">
    <property type="component" value="Unassembled WGS sequence"/>
</dbReference>
<accession>A0A4Y4G056</accession>
<dbReference type="Proteomes" id="UP000182448">
    <property type="component" value="Unassembled WGS sequence"/>
</dbReference>
<dbReference type="GeneID" id="72423726"/>
<keyword evidence="1" id="KW-1133">Transmembrane helix</keyword>